<dbReference type="RefSeq" id="WP_255132800.1">
    <property type="nucleotide sequence ID" value="NZ_JANDBC010000001.1"/>
</dbReference>
<dbReference type="Proteomes" id="UP001139125">
    <property type="component" value="Unassembled WGS sequence"/>
</dbReference>
<proteinExistence type="predicted"/>
<feature type="signal peptide" evidence="1">
    <location>
        <begin position="1"/>
        <end position="20"/>
    </location>
</feature>
<sequence>MKLIMILIVMALAVNTTSYAQTSISDLEPEAYFDFWVGEWELSWTDNQGNAGEGTNTIEKILDGVVIQENFEATRGALEGYKGRSVSVYNPQLQSWHQAWVDNQGGYIDLKGSVDGDKRIFQTAERPGPQGGTIISRMVFYDIEKDSFTWDWESSQDGGESWSLNWRILYQRVK</sequence>
<keyword evidence="3" id="KW-1185">Reference proteome</keyword>
<dbReference type="EMBL" id="JANDBC010000001">
    <property type="protein sequence ID" value="MCP9290588.1"/>
    <property type="molecule type" value="Genomic_DNA"/>
</dbReference>
<dbReference type="AlphaFoldDB" id="A0A9X2L1H3"/>
<protein>
    <submittedName>
        <fullName evidence="2">DUF1579 domain-containing protein</fullName>
    </submittedName>
</protein>
<name>A0A9X2L1H3_9BACT</name>
<dbReference type="InterPro" id="IPR011473">
    <property type="entry name" value="DUF1579"/>
</dbReference>
<feature type="chain" id="PRO_5040943705" evidence="1">
    <location>
        <begin position="21"/>
        <end position="174"/>
    </location>
</feature>
<comment type="caution">
    <text evidence="2">The sequence shown here is derived from an EMBL/GenBank/DDBJ whole genome shotgun (WGS) entry which is preliminary data.</text>
</comment>
<gene>
    <name evidence="2" type="ORF">NM125_03205</name>
</gene>
<accession>A0A9X2L1H3</accession>
<organism evidence="2 3">
    <name type="scientific">Gracilimonas sediminicola</name>
    <dbReference type="NCBI Taxonomy" id="2952158"/>
    <lineage>
        <taxon>Bacteria</taxon>
        <taxon>Pseudomonadati</taxon>
        <taxon>Balneolota</taxon>
        <taxon>Balneolia</taxon>
        <taxon>Balneolales</taxon>
        <taxon>Balneolaceae</taxon>
        <taxon>Gracilimonas</taxon>
    </lineage>
</organism>
<evidence type="ECO:0000313" key="2">
    <source>
        <dbReference type="EMBL" id="MCP9290588.1"/>
    </source>
</evidence>
<evidence type="ECO:0000313" key="3">
    <source>
        <dbReference type="Proteomes" id="UP001139125"/>
    </source>
</evidence>
<reference evidence="2" key="1">
    <citation type="submission" date="2022-06" db="EMBL/GenBank/DDBJ databases">
        <title>Gracilimonas sp. CAU 1638 isolated from sea sediment.</title>
        <authorList>
            <person name="Kim W."/>
        </authorList>
    </citation>
    <scope>NUCLEOTIDE SEQUENCE</scope>
    <source>
        <strain evidence="2">CAU 1638</strain>
    </source>
</reference>
<evidence type="ECO:0000256" key="1">
    <source>
        <dbReference type="SAM" id="SignalP"/>
    </source>
</evidence>
<dbReference type="Pfam" id="PF07617">
    <property type="entry name" value="DUF1579"/>
    <property type="match status" value="1"/>
</dbReference>
<keyword evidence="1" id="KW-0732">Signal</keyword>